<dbReference type="KEGG" id="nde:NIDE0875"/>
<dbReference type="EMBL" id="FP929003">
    <property type="protein sequence ID" value="CBK40640.1"/>
    <property type="molecule type" value="Genomic_DNA"/>
</dbReference>
<keyword evidence="2" id="KW-1185">Reference proteome</keyword>
<sequence>MPLALSHRSQKKRCSASTFDVKDVRAASRLVRISDSDCPVVSKDRLDTTVAEFEGMATGPLRRMSIPGFYADASAREADFRALSAVADRRQLGAECGGWPSLAVRLPAGNSKDRL</sequence>
<name>D8PBN1_9BACT</name>
<gene>
    <name evidence="1" type="ORF">NIDE0875</name>
</gene>
<dbReference type="HOGENOM" id="CLU_2104544_0_0_0"/>
<evidence type="ECO:0000313" key="2">
    <source>
        <dbReference type="Proteomes" id="UP000001660"/>
    </source>
</evidence>
<dbReference type="Proteomes" id="UP000001660">
    <property type="component" value="Chromosome"/>
</dbReference>
<evidence type="ECO:0000313" key="1">
    <source>
        <dbReference type="EMBL" id="CBK40640.1"/>
    </source>
</evidence>
<reference evidence="1 2" key="1">
    <citation type="journal article" date="2010" name="Proc. Natl. Acad. Sci. U.S.A.">
        <title>A Nitrospira metagenome illuminates the physiology and evolution of globally important nitrite-oxidizing bacteria.</title>
        <authorList>
            <person name="Lucker S."/>
            <person name="Wagner M."/>
            <person name="Maixner F."/>
            <person name="Pelletier E."/>
            <person name="Koch H."/>
            <person name="Vacherie B."/>
            <person name="Rattei T."/>
            <person name="Sinninghe Damste J."/>
            <person name="Spieck E."/>
            <person name="Le Paslier D."/>
            <person name="Daims H."/>
        </authorList>
    </citation>
    <scope>NUCLEOTIDE SEQUENCE [LARGE SCALE GENOMIC DNA]</scope>
</reference>
<proteinExistence type="predicted"/>
<organism evidence="1 2">
    <name type="scientific">Nitrospira defluvii</name>
    <dbReference type="NCBI Taxonomy" id="330214"/>
    <lineage>
        <taxon>Bacteria</taxon>
        <taxon>Pseudomonadati</taxon>
        <taxon>Nitrospirota</taxon>
        <taxon>Nitrospiria</taxon>
        <taxon>Nitrospirales</taxon>
        <taxon>Nitrospiraceae</taxon>
        <taxon>Nitrospira</taxon>
    </lineage>
</organism>
<protein>
    <submittedName>
        <fullName evidence="1">Uncharacterized protein</fullName>
    </submittedName>
</protein>
<dbReference type="AlphaFoldDB" id="D8PBN1"/>
<accession>D8PBN1</accession>